<dbReference type="AlphaFoldDB" id="A0A814IUW9"/>
<protein>
    <submittedName>
        <fullName evidence="1">Uncharacterized protein</fullName>
    </submittedName>
</protein>
<organism evidence="1 2">
    <name type="scientific">Brachionus calyciflorus</name>
    <dbReference type="NCBI Taxonomy" id="104777"/>
    <lineage>
        <taxon>Eukaryota</taxon>
        <taxon>Metazoa</taxon>
        <taxon>Spiralia</taxon>
        <taxon>Gnathifera</taxon>
        <taxon>Rotifera</taxon>
        <taxon>Eurotatoria</taxon>
        <taxon>Monogononta</taxon>
        <taxon>Pseudotrocha</taxon>
        <taxon>Ploima</taxon>
        <taxon>Brachionidae</taxon>
        <taxon>Brachionus</taxon>
    </lineage>
</organism>
<proteinExistence type="predicted"/>
<evidence type="ECO:0000313" key="1">
    <source>
        <dbReference type="EMBL" id="CAF1028813.1"/>
    </source>
</evidence>
<dbReference type="Proteomes" id="UP000663879">
    <property type="component" value="Unassembled WGS sequence"/>
</dbReference>
<evidence type="ECO:0000313" key="2">
    <source>
        <dbReference type="Proteomes" id="UP000663879"/>
    </source>
</evidence>
<keyword evidence="2" id="KW-1185">Reference proteome</keyword>
<gene>
    <name evidence="1" type="ORF">OXX778_LOCUS17760</name>
</gene>
<reference evidence="1" key="1">
    <citation type="submission" date="2021-02" db="EMBL/GenBank/DDBJ databases">
        <authorList>
            <person name="Nowell W R."/>
        </authorList>
    </citation>
    <scope>NUCLEOTIDE SEQUENCE</scope>
    <source>
        <strain evidence="1">Ploen Becks lab</strain>
    </source>
</reference>
<sequence length="199" mass="23176">MTSLNFIYPFSLLINAERHLNADGVDESEIVDINDEYINDPEFKHVKSGIIRAKLKFNAAKNFKHFEIVQKLPKKTLIDEIPVVVERKGEPRCRFCFSTEHKISESKTKNLRCDKCKRSVHTALECNLAKRISKQNEDYLFDEEDSMDNIDDYDHENQKIENERTIDLPEKKQGNNPSIFAPEYLLNSTEISKLPTQEI</sequence>
<name>A0A814IUW9_9BILA</name>
<accession>A0A814IUW9</accession>
<comment type="caution">
    <text evidence="1">The sequence shown here is derived from an EMBL/GenBank/DDBJ whole genome shotgun (WGS) entry which is preliminary data.</text>
</comment>
<dbReference type="EMBL" id="CAJNOC010004641">
    <property type="protein sequence ID" value="CAF1028813.1"/>
    <property type="molecule type" value="Genomic_DNA"/>
</dbReference>